<comment type="caution">
    <text evidence="1">The sequence shown here is derived from an EMBL/GenBank/DDBJ whole genome shotgun (WGS) entry which is preliminary data.</text>
</comment>
<protein>
    <submittedName>
        <fullName evidence="1">Uncharacterized protein</fullName>
    </submittedName>
</protein>
<evidence type="ECO:0000313" key="1">
    <source>
        <dbReference type="EMBL" id="KAF2624772.1"/>
    </source>
</evidence>
<gene>
    <name evidence="1" type="ORF">BU25DRAFT_493415</name>
</gene>
<reference evidence="1" key="1">
    <citation type="journal article" date="2020" name="Stud. Mycol.">
        <title>101 Dothideomycetes genomes: a test case for predicting lifestyles and emergence of pathogens.</title>
        <authorList>
            <person name="Haridas S."/>
            <person name="Albert R."/>
            <person name="Binder M."/>
            <person name="Bloem J."/>
            <person name="Labutti K."/>
            <person name="Salamov A."/>
            <person name="Andreopoulos B."/>
            <person name="Baker S."/>
            <person name="Barry K."/>
            <person name="Bills G."/>
            <person name="Bluhm B."/>
            <person name="Cannon C."/>
            <person name="Castanera R."/>
            <person name="Culley D."/>
            <person name="Daum C."/>
            <person name="Ezra D."/>
            <person name="Gonzalez J."/>
            <person name="Henrissat B."/>
            <person name="Kuo A."/>
            <person name="Liang C."/>
            <person name="Lipzen A."/>
            <person name="Lutzoni F."/>
            <person name="Magnuson J."/>
            <person name="Mondo S."/>
            <person name="Nolan M."/>
            <person name="Ohm R."/>
            <person name="Pangilinan J."/>
            <person name="Park H.-J."/>
            <person name="Ramirez L."/>
            <person name="Alfaro M."/>
            <person name="Sun H."/>
            <person name="Tritt A."/>
            <person name="Yoshinaga Y."/>
            <person name="Zwiers L.-H."/>
            <person name="Turgeon B."/>
            <person name="Goodwin S."/>
            <person name="Spatafora J."/>
            <person name="Crous P."/>
            <person name="Grigoriev I."/>
        </authorList>
    </citation>
    <scope>NUCLEOTIDE SEQUENCE</scope>
    <source>
        <strain evidence="1">CBS 525.71</strain>
    </source>
</reference>
<organism evidence="1 2">
    <name type="scientific">Macroventuria anomochaeta</name>
    <dbReference type="NCBI Taxonomy" id="301207"/>
    <lineage>
        <taxon>Eukaryota</taxon>
        <taxon>Fungi</taxon>
        <taxon>Dikarya</taxon>
        <taxon>Ascomycota</taxon>
        <taxon>Pezizomycotina</taxon>
        <taxon>Dothideomycetes</taxon>
        <taxon>Pleosporomycetidae</taxon>
        <taxon>Pleosporales</taxon>
        <taxon>Pleosporineae</taxon>
        <taxon>Didymellaceae</taxon>
        <taxon>Macroventuria</taxon>
    </lineage>
</organism>
<proteinExistence type="predicted"/>
<sequence>MAPASGSLTSTGSLFRADALSADNYLRSNSATLSHSSTLHLLSTKKSSTLTNRSFGLPSANLPTARFISYSSSQDEAQEQVRLLDKRKTTRKKQEAKKYKSAEFLDCESDGPDADTSDHQQRSRTRSPKILKQTSQTKNSTALAISGKMVRMDSLTWGASVSRPSCDTRKRPLPPPAPPTNAKRPKLGPFVIDSGSESDSYSDTDDGFSFDSHITMTPRLTERSTRSGMQFPYDEGNSIIPPRASLKRQDSDRAPESQLSTPNTTTTSQSGKSLNKDRLKMLMAKKQGGVVAQSSTQEAPLSMARTGGDLRSRLMNDAHASTLSQKQSAVATAQDDVFASTGVHQNTTSSAQRGTSQQDVRSPTSRGTPPGPKGSRPVQTAQDRTPNASPRLAGRPLNEADESSDAHRSHPQKPSFSYVTTTQARTQQTPASRTFNSSTSWKAKTARSDNVANCSSLCNILDTAKAEHLGAAKEQDNISSGWWTAQAERASTKPIKNVHRPEVGASYGHTLKIRKTNGLEKEPASMRGAPAASGAEDFQASVSGSQTPAPTVPSASPRTQVQVNASRSELTSKASRPVDQASPNARHNTISDAVNQKTLPAASRNKLNQAPTTSGKQSNNAHLSNNVDDRKPQTPSLSSKPTTSSPNTEVATQEPIVPSQSKSTASHNARPQSSVGLSRKGVVTHRKVQTYRTSHAMNMSSPGPNVSDVAQKDASRSVQEATTRSDSLTGTASAQDLVSKESSKATAAQCEHIHGPPTAPVVPSRSMASAATEAMHICHERSTNHALDAPGQRSAYVQVCARTEIPVAVMVCPERQLDAQPYATGGASEVRSAVTEGLNIQSDQTATLPDVSERLQPLTGEFDIHANTLPATMIPLAPAGVTEGTASDVPEPMDLNIDCPDFPVPEELAQVSPSEPANDVALEQRSTESSELVETAPSKSVNSVHEDSTPSAPSPLRVSQFVPTPPKPLTPFSSEEFSQLKTTTGASSPQIFPTSNTCTDPKATLTVLPISTASTQPSNLTHSTEIKLPSPTISPTAEPYFEYTIHQTISFSSSSNFTTEISAHPLTSLDNANAQTNRLFRDARQQHEILGMQCKSTTTQIDKYGLAACEGTFEGTEDPSKSLTLKLWVERAEVGVHENLTPSAISTSPFISRTVYALRLWKLINAGSSEESESESEAEDKDEDDDADIEKIGKEQIRIYHPLPNVCTEVYTSLDAANRAAKRVQIKLSHEKEPRAMQKQWQTHNLHELNGKIEKLRKELNGEGGDDENGSPSLFEYEEGRRKGCWRSMFNGSGLGADRFELLVLRVALSGPRNL</sequence>
<accession>A0ACB6RV62</accession>
<name>A0ACB6RV62_9PLEO</name>
<dbReference type="EMBL" id="MU006729">
    <property type="protein sequence ID" value="KAF2624772.1"/>
    <property type="molecule type" value="Genomic_DNA"/>
</dbReference>
<evidence type="ECO:0000313" key="2">
    <source>
        <dbReference type="Proteomes" id="UP000799754"/>
    </source>
</evidence>
<dbReference type="Proteomes" id="UP000799754">
    <property type="component" value="Unassembled WGS sequence"/>
</dbReference>
<keyword evidence="2" id="KW-1185">Reference proteome</keyword>